<dbReference type="InterPro" id="IPR027304">
    <property type="entry name" value="Trigger_fact/SurA_dom_sf"/>
</dbReference>
<dbReference type="SUPFAM" id="SSF54534">
    <property type="entry name" value="FKBP-like"/>
    <property type="match status" value="1"/>
</dbReference>
<dbReference type="EMBL" id="JBHUGI010000037">
    <property type="protein sequence ID" value="MFD1929697.1"/>
    <property type="molecule type" value="Genomic_DNA"/>
</dbReference>
<keyword evidence="8 11" id="KW-0564">Palmitate</keyword>
<feature type="domain" description="PpiC" evidence="13">
    <location>
        <begin position="152"/>
        <end position="242"/>
    </location>
</feature>
<dbReference type="PROSITE" id="PS50198">
    <property type="entry name" value="PPIC_PPIASE_2"/>
    <property type="match status" value="1"/>
</dbReference>
<evidence type="ECO:0000259" key="13">
    <source>
        <dbReference type="PROSITE" id="PS50198"/>
    </source>
</evidence>
<dbReference type="Pfam" id="PF13616">
    <property type="entry name" value="Rotamase_3"/>
    <property type="match status" value="1"/>
</dbReference>
<keyword evidence="15" id="KW-1185">Reference proteome</keyword>
<dbReference type="PROSITE" id="PS51257">
    <property type="entry name" value="PROKAR_LIPOPROTEIN"/>
    <property type="match status" value="1"/>
</dbReference>
<keyword evidence="7 11" id="KW-0472">Membrane</keyword>
<evidence type="ECO:0000256" key="5">
    <source>
        <dbReference type="ARBA" id="ARBA00022729"/>
    </source>
</evidence>
<evidence type="ECO:0000256" key="3">
    <source>
        <dbReference type="ARBA" id="ARBA00006071"/>
    </source>
</evidence>
<comment type="function">
    <text evidence="11">Plays a major role in protein secretion by helping the post-translocational extracellular folding of several secreted proteins.</text>
</comment>
<evidence type="ECO:0000256" key="8">
    <source>
        <dbReference type="ARBA" id="ARBA00023139"/>
    </source>
</evidence>
<reference evidence="15" key="1">
    <citation type="journal article" date="2019" name="Int. J. Syst. Evol. Microbiol.">
        <title>The Global Catalogue of Microorganisms (GCM) 10K type strain sequencing project: providing services to taxonomists for standard genome sequencing and annotation.</title>
        <authorList>
            <consortium name="The Broad Institute Genomics Platform"/>
            <consortium name="The Broad Institute Genome Sequencing Center for Infectious Disease"/>
            <person name="Wu L."/>
            <person name="Ma J."/>
        </authorList>
    </citation>
    <scope>NUCLEOTIDE SEQUENCE [LARGE SCALE GENOMIC DNA]</scope>
    <source>
        <strain evidence="15">CGMCC 4.7177</strain>
    </source>
</reference>
<comment type="subcellular location">
    <subcellularLocation>
        <location evidence="2 11">Cell membrane</location>
        <topology evidence="2 11">Lipid-anchor</topology>
    </subcellularLocation>
</comment>
<comment type="catalytic activity">
    <reaction evidence="1 11">
        <text>[protein]-peptidylproline (omega=180) = [protein]-peptidylproline (omega=0)</text>
        <dbReference type="Rhea" id="RHEA:16237"/>
        <dbReference type="Rhea" id="RHEA-COMP:10747"/>
        <dbReference type="Rhea" id="RHEA-COMP:10748"/>
        <dbReference type="ChEBI" id="CHEBI:83833"/>
        <dbReference type="ChEBI" id="CHEBI:83834"/>
        <dbReference type="EC" id="5.2.1.8"/>
    </reaction>
</comment>
<keyword evidence="9 11" id="KW-0413">Isomerase</keyword>
<name>A0ABW4SMG3_9BACL</name>
<dbReference type="PROSITE" id="PS01096">
    <property type="entry name" value="PPIC_PPIASE_1"/>
    <property type="match status" value="1"/>
</dbReference>
<evidence type="ECO:0000256" key="2">
    <source>
        <dbReference type="ARBA" id="ARBA00004193"/>
    </source>
</evidence>
<dbReference type="Pfam" id="PF13624">
    <property type="entry name" value="SurA_N_3"/>
    <property type="match status" value="1"/>
</dbReference>
<organism evidence="14 15">
    <name type="scientific">Sporosarcina siberiensis</name>
    <dbReference type="NCBI Taxonomy" id="1365606"/>
    <lineage>
        <taxon>Bacteria</taxon>
        <taxon>Bacillati</taxon>
        <taxon>Bacillota</taxon>
        <taxon>Bacilli</taxon>
        <taxon>Bacillales</taxon>
        <taxon>Caryophanaceae</taxon>
        <taxon>Sporosarcina</taxon>
    </lineage>
</organism>
<dbReference type="InterPro" id="IPR050245">
    <property type="entry name" value="PrsA_foldase"/>
</dbReference>
<keyword evidence="6 11" id="KW-0697">Rotamase</keyword>
<evidence type="ECO:0000256" key="11">
    <source>
        <dbReference type="HAMAP-Rule" id="MF_01145"/>
    </source>
</evidence>
<dbReference type="HAMAP" id="MF_01145">
    <property type="entry name" value="Foldase_PrsA"/>
    <property type="match status" value="1"/>
</dbReference>
<evidence type="ECO:0000256" key="4">
    <source>
        <dbReference type="ARBA" id="ARBA00022475"/>
    </source>
</evidence>
<dbReference type="Gene3D" id="3.10.50.40">
    <property type="match status" value="1"/>
</dbReference>
<evidence type="ECO:0000313" key="15">
    <source>
        <dbReference type="Proteomes" id="UP001597218"/>
    </source>
</evidence>
<keyword evidence="5 11" id="KW-0732">Signal</keyword>
<protein>
    <recommendedName>
        <fullName evidence="11">Foldase protein PrsA</fullName>
        <ecNumber evidence="11">5.2.1.8</ecNumber>
    </recommendedName>
</protein>
<dbReference type="InterPro" id="IPR023058">
    <property type="entry name" value="PPIase_PpiC_CS"/>
</dbReference>
<evidence type="ECO:0000256" key="7">
    <source>
        <dbReference type="ARBA" id="ARBA00023136"/>
    </source>
</evidence>
<dbReference type="InterPro" id="IPR046357">
    <property type="entry name" value="PPIase_dom_sf"/>
</dbReference>
<gene>
    <name evidence="11" type="primary">prsA</name>
    <name evidence="14" type="ORF">ACFSFY_16780</name>
</gene>
<evidence type="ECO:0000256" key="12">
    <source>
        <dbReference type="SAM" id="SignalP"/>
    </source>
</evidence>
<keyword evidence="4 11" id="KW-1003">Cell membrane</keyword>
<dbReference type="InterPro" id="IPR023059">
    <property type="entry name" value="Foldase_PrsA"/>
</dbReference>
<evidence type="ECO:0000256" key="10">
    <source>
        <dbReference type="ARBA" id="ARBA00023288"/>
    </source>
</evidence>
<comment type="similarity">
    <text evidence="3 11">Belongs to the PrsA family.</text>
</comment>
<feature type="signal peptide" evidence="12">
    <location>
        <begin position="1"/>
        <end position="22"/>
    </location>
</feature>
<sequence length="299" mass="33648">MFKNWKKSLLKAGILSSLLVVAVGCSNEESIASVEGDKITKDELYEVLVQSQGEQALSALIDEKVIALEVKKKKIKISDEDIDKELETYIENAGGQEAFEATLEQNGITEAQLKENIVQYLSIRKLIEPRIDITDEEIKAYFDENKAQLDQPESVEASHILVEDEATAKEVAQKIADGDDFAALAKEYSTDASNAEKGGELGFFPRGKMVPEFDEAAFSMKPDTISDPIKTDFGYHIIKLTDKKEATEAVLEDHKEDIKEGLFEEKLQAQYVEWLDEVRADYKIENSLEKKETKDKEKK</sequence>
<evidence type="ECO:0000256" key="6">
    <source>
        <dbReference type="ARBA" id="ARBA00023110"/>
    </source>
</evidence>
<dbReference type="GO" id="GO:0003755">
    <property type="term" value="F:peptidyl-prolyl cis-trans isomerase activity"/>
    <property type="evidence" value="ECO:0007669"/>
    <property type="project" value="UniProtKB-EC"/>
</dbReference>
<dbReference type="PANTHER" id="PTHR47245:SF1">
    <property type="entry name" value="FOLDASE PROTEIN PRSA"/>
    <property type="match status" value="1"/>
</dbReference>
<dbReference type="SUPFAM" id="SSF109998">
    <property type="entry name" value="Triger factor/SurA peptide-binding domain-like"/>
    <property type="match status" value="1"/>
</dbReference>
<dbReference type="PANTHER" id="PTHR47245">
    <property type="entry name" value="PEPTIDYLPROLYL ISOMERASE"/>
    <property type="match status" value="1"/>
</dbReference>
<evidence type="ECO:0000256" key="9">
    <source>
        <dbReference type="ARBA" id="ARBA00023235"/>
    </source>
</evidence>
<dbReference type="EC" id="5.2.1.8" evidence="11"/>
<dbReference type="Gene3D" id="1.10.4030.10">
    <property type="entry name" value="Porin chaperone SurA, peptide-binding domain"/>
    <property type="match status" value="1"/>
</dbReference>
<evidence type="ECO:0000313" key="14">
    <source>
        <dbReference type="EMBL" id="MFD1929697.1"/>
    </source>
</evidence>
<evidence type="ECO:0000256" key="1">
    <source>
        <dbReference type="ARBA" id="ARBA00000971"/>
    </source>
</evidence>
<dbReference type="Proteomes" id="UP001597218">
    <property type="component" value="Unassembled WGS sequence"/>
</dbReference>
<accession>A0ABW4SMG3</accession>
<proteinExistence type="inferred from homology"/>
<dbReference type="InterPro" id="IPR000297">
    <property type="entry name" value="PPIase_PpiC"/>
</dbReference>
<comment type="caution">
    <text evidence="14">The sequence shown here is derived from an EMBL/GenBank/DDBJ whole genome shotgun (WGS) entry which is preliminary data.</text>
</comment>
<dbReference type="RefSeq" id="WP_381540068.1">
    <property type="nucleotide sequence ID" value="NZ_JBHUGI010000037.1"/>
</dbReference>
<feature type="chain" id="PRO_5047541611" description="Foldase protein PrsA" evidence="12">
    <location>
        <begin position="23"/>
        <end position="299"/>
    </location>
</feature>
<keyword evidence="10 11" id="KW-0449">Lipoprotein</keyword>